<dbReference type="Proteomes" id="UP000606786">
    <property type="component" value="Unassembled WGS sequence"/>
</dbReference>
<name>A0A811V807_CERCA</name>
<sequence>MLAENLKSRYRHIEVFALVIWFTFQCSTYGLITYDDLVDNDLNNHQTGEGSSRFPLLMPQVSPNMPELYLCTPVKVDYTTNYYIANAWDVLNVPSIQSSLQQLFEKAYDWDTEDIVPPSELRLQINNNATNIQLIAKLLQEPLEEIASSEIKQ</sequence>
<evidence type="ECO:0000313" key="1">
    <source>
        <dbReference type="EMBL" id="CAD7011470.1"/>
    </source>
</evidence>
<evidence type="ECO:0000313" key="2">
    <source>
        <dbReference type="Proteomes" id="UP000606786"/>
    </source>
</evidence>
<organism evidence="1 2">
    <name type="scientific">Ceratitis capitata</name>
    <name type="common">Mediterranean fruit fly</name>
    <name type="synonym">Tephritis capitata</name>
    <dbReference type="NCBI Taxonomy" id="7213"/>
    <lineage>
        <taxon>Eukaryota</taxon>
        <taxon>Metazoa</taxon>
        <taxon>Ecdysozoa</taxon>
        <taxon>Arthropoda</taxon>
        <taxon>Hexapoda</taxon>
        <taxon>Insecta</taxon>
        <taxon>Pterygota</taxon>
        <taxon>Neoptera</taxon>
        <taxon>Endopterygota</taxon>
        <taxon>Diptera</taxon>
        <taxon>Brachycera</taxon>
        <taxon>Muscomorpha</taxon>
        <taxon>Tephritoidea</taxon>
        <taxon>Tephritidae</taxon>
        <taxon>Ceratitis</taxon>
        <taxon>Ceratitis</taxon>
    </lineage>
</organism>
<protein>
    <submittedName>
        <fullName evidence="1">(Mediterranean fruit fly) hypothetical protein</fullName>
    </submittedName>
</protein>
<dbReference type="AlphaFoldDB" id="A0A811V807"/>
<dbReference type="OrthoDB" id="10044505at2759"/>
<gene>
    <name evidence="1" type="ORF">CCAP1982_LOCUS19570</name>
</gene>
<reference evidence="1" key="1">
    <citation type="submission" date="2020-11" db="EMBL/GenBank/DDBJ databases">
        <authorList>
            <person name="Whitehead M."/>
        </authorList>
    </citation>
    <scope>NUCLEOTIDE SEQUENCE</scope>
    <source>
        <strain evidence="1">EGII</strain>
    </source>
</reference>
<accession>A0A811V807</accession>
<dbReference type="EMBL" id="CAJHJT010000056">
    <property type="protein sequence ID" value="CAD7011470.1"/>
    <property type="molecule type" value="Genomic_DNA"/>
</dbReference>
<comment type="caution">
    <text evidence="1">The sequence shown here is derived from an EMBL/GenBank/DDBJ whole genome shotgun (WGS) entry which is preliminary data.</text>
</comment>
<keyword evidence="2" id="KW-1185">Reference proteome</keyword>
<proteinExistence type="predicted"/>